<dbReference type="Gene3D" id="3.40.50.970">
    <property type="match status" value="1"/>
</dbReference>
<dbReference type="Pfam" id="PF00456">
    <property type="entry name" value="Transketolase_N"/>
    <property type="match status" value="1"/>
</dbReference>
<protein>
    <submittedName>
        <fullName evidence="2">Transketolase-1, chloroplastic</fullName>
    </submittedName>
</protein>
<gene>
    <name evidence="2" type="ORF">Sangu_2946900</name>
</gene>
<dbReference type="PANTHER" id="PTHR43522:SF5">
    <property type="entry name" value="TRANSKETOLASE"/>
    <property type="match status" value="1"/>
</dbReference>
<feature type="domain" description="Transketolase N-terminal" evidence="1">
    <location>
        <begin position="15"/>
        <end position="127"/>
    </location>
</feature>
<comment type="caution">
    <text evidence="2">The sequence shown here is derived from an EMBL/GenBank/DDBJ whole genome shotgun (WGS) entry which is preliminary data.</text>
</comment>
<accession>A0AAW2ILG4</accession>
<evidence type="ECO:0000313" key="2">
    <source>
        <dbReference type="EMBL" id="KAL0282473.1"/>
    </source>
</evidence>
<dbReference type="InterPro" id="IPR005474">
    <property type="entry name" value="Transketolase_N"/>
</dbReference>
<reference evidence="2" key="2">
    <citation type="journal article" date="2024" name="Plant">
        <title>Genomic evolution and insights into agronomic trait innovations of Sesamum species.</title>
        <authorList>
            <person name="Miao H."/>
            <person name="Wang L."/>
            <person name="Qu L."/>
            <person name="Liu H."/>
            <person name="Sun Y."/>
            <person name="Le M."/>
            <person name="Wang Q."/>
            <person name="Wei S."/>
            <person name="Zheng Y."/>
            <person name="Lin W."/>
            <person name="Duan Y."/>
            <person name="Cao H."/>
            <person name="Xiong S."/>
            <person name="Wang X."/>
            <person name="Wei L."/>
            <person name="Li C."/>
            <person name="Ma Q."/>
            <person name="Ju M."/>
            <person name="Zhao R."/>
            <person name="Li G."/>
            <person name="Mu C."/>
            <person name="Tian Q."/>
            <person name="Mei H."/>
            <person name="Zhang T."/>
            <person name="Gao T."/>
            <person name="Zhang H."/>
        </authorList>
    </citation>
    <scope>NUCLEOTIDE SEQUENCE</scope>
    <source>
        <strain evidence="2">G01</strain>
    </source>
</reference>
<reference evidence="2" key="1">
    <citation type="submission" date="2020-06" db="EMBL/GenBank/DDBJ databases">
        <authorList>
            <person name="Li T."/>
            <person name="Hu X."/>
            <person name="Zhang T."/>
            <person name="Song X."/>
            <person name="Zhang H."/>
            <person name="Dai N."/>
            <person name="Sheng W."/>
            <person name="Hou X."/>
            <person name="Wei L."/>
        </authorList>
    </citation>
    <scope>NUCLEOTIDE SEQUENCE</scope>
    <source>
        <strain evidence="2">G01</strain>
        <tissue evidence="2">Leaf</tissue>
    </source>
</reference>
<organism evidence="2">
    <name type="scientific">Sesamum angustifolium</name>
    <dbReference type="NCBI Taxonomy" id="2727405"/>
    <lineage>
        <taxon>Eukaryota</taxon>
        <taxon>Viridiplantae</taxon>
        <taxon>Streptophyta</taxon>
        <taxon>Embryophyta</taxon>
        <taxon>Tracheophyta</taxon>
        <taxon>Spermatophyta</taxon>
        <taxon>Magnoliopsida</taxon>
        <taxon>eudicotyledons</taxon>
        <taxon>Gunneridae</taxon>
        <taxon>Pentapetalae</taxon>
        <taxon>asterids</taxon>
        <taxon>lamiids</taxon>
        <taxon>Lamiales</taxon>
        <taxon>Pedaliaceae</taxon>
        <taxon>Sesamum</taxon>
    </lineage>
</organism>
<dbReference type="GO" id="GO:0005829">
    <property type="term" value="C:cytosol"/>
    <property type="evidence" value="ECO:0007669"/>
    <property type="project" value="TreeGrafter"/>
</dbReference>
<dbReference type="InterPro" id="IPR033247">
    <property type="entry name" value="Transketolase_fam"/>
</dbReference>
<evidence type="ECO:0000259" key="1">
    <source>
        <dbReference type="Pfam" id="PF00456"/>
    </source>
</evidence>
<dbReference type="EMBL" id="JACGWK010001813">
    <property type="protein sequence ID" value="KAL0282473.1"/>
    <property type="molecule type" value="Genomic_DNA"/>
</dbReference>
<dbReference type="PANTHER" id="PTHR43522">
    <property type="entry name" value="TRANSKETOLASE"/>
    <property type="match status" value="1"/>
</dbReference>
<dbReference type="GO" id="GO:0006098">
    <property type="term" value="P:pentose-phosphate shunt"/>
    <property type="evidence" value="ECO:0007669"/>
    <property type="project" value="TreeGrafter"/>
</dbReference>
<name>A0AAW2ILG4_9LAMI</name>
<dbReference type="AlphaFoldDB" id="A0AAW2ILG4"/>
<dbReference type="InterPro" id="IPR029061">
    <property type="entry name" value="THDP-binding"/>
</dbReference>
<dbReference type="GO" id="GO:0004802">
    <property type="term" value="F:transketolase activity"/>
    <property type="evidence" value="ECO:0007669"/>
    <property type="project" value="TreeGrafter"/>
</dbReference>
<dbReference type="SUPFAM" id="SSF52518">
    <property type="entry name" value="Thiamin diphosphate-binding fold (THDP-binding)"/>
    <property type="match status" value="1"/>
</dbReference>
<sequence>MDEFRILAKRLRSWVIEDLKRLCKLGSRTPGHPENTVTDGIEATTGPLGQGVANAVGLALAEAHLAARFNKPDVAVVDHRTYCIMGDGCAMEGISHEAASLAAHWKLNKLTLIYDDNSNTIDGPTTSHLLRRSRCGLRHWVGIQ</sequence>
<proteinExistence type="predicted"/>